<sequence>MAAIDGTLNTLGDKVGNDPVQTGSLLSLLPSVALHGAVVLIIWLGLFQEEQIQPPVTFISLAPAAAPSSEPAPPAPMVPAPELEPEFEPLPLPATGMVMPQPEPPAETAEPVLDFTPPEAPKFESFPFDPNVTRPAEPEPDDAAPIEKAEEKPKPKEPEKPKSKPEKKEAKAKPKPKPKKEASQTAAAASPQSEPAPTPALPAAAPSQQTAARTAPAKPSASQPSRDATASDAPVRVTNPSYAGACPISYPERARKRNQEGTVVVHALIGPDGKPIEVTVAQSSGHRLLDEAAREAIAGCAFVPQKVGGRAVKAIVEIPIPFKLI</sequence>
<accession>A0ABU0YIC9</accession>
<keyword evidence="5 10" id="KW-0997">Cell inner membrane</keyword>
<feature type="transmembrane region" description="Helical" evidence="10">
    <location>
        <begin position="25"/>
        <end position="46"/>
    </location>
</feature>
<evidence type="ECO:0000256" key="7">
    <source>
        <dbReference type="ARBA" id="ARBA00022927"/>
    </source>
</evidence>
<keyword evidence="8 10" id="KW-1133">Transmembrane helix</keyword>
<dbReference type="PANTHER" id="PTHR33446">
    <property type="entry name" value="PROTEIN TONB-RELATED"/>
    <property type="match status" value="1"/>
</dbReference>
<reference evidence="14" key="1">
    <citation type="submission" date="2023-08" db="EMBL/GenBank/DDBJ databases">
        <title>Rhodospirillaceae gen. nov., a novel taxon isolated from the Yangtze River Yuezi River estuary sludge.</title>
        <authorList>
            <person name="Ruan L."/>
        </authorList>
    </citation>
    <scope>NUCLEOTIDE SEQUENCE [LARGE SCALE GENOMIC DNA]</scope>
    <source>
        <strain evidence="14">R-7</strain>
    </source>
</reference>
<dbReference type="Gene3D" id="3.30.1150.10">
    <property type="match status" value="1"/>
</dbReference>
<keyword evidence="3 10" id="KW-0813">Transport</keyword>
<comment type="caution">
    <text evidence="13">The sequence shown here is derived from an EMBL/GenBank/DDBJ whole genome shotgun (WGS) entry which is preliminary data.</text>
</comment>
<dbReference type="RefSeq" id="WP_379954207.1">
    <property type="nucleotide sequence ID" value="NZ_JAUYVI010000001.1"/>
</dbReference>
<evidence type="ECO:0000259" key="12">
    <source>
        <dbReference type="PROSITE" id="PS52015"/>
    </source>
</evidence>
<feature type="domain" description="TonB C-terminal" evidence="12">
    <location>
        <begin position="235"/>
        <end position="325"/>
    </location>
</feature>
<dbReference type="InterPro" id="IPR006260">
    <property type="entry name" value="TonB/TolA_C"/>
</dbReference>
<dbReference type="PROSITE" id="PS52015">
    <property type="entry name" value="TONB_CTD"/>
    <property type="match status" value="1"/>
</dbReference>
<organism evidence="13 14">
    <name type="scientific">Dongia sedimenti</name>
    <dbReference type="NCBI Taxonomy" id="3064282"/>
    <lineage>
        <taxon>Bacteria</taxon>
        <taxon>Pseudomonadati</taxon>
        <taxon>Pseudomonadota</taxon>
        <taxon>Alphaproteobacteria</taxon>
        <taxon>Rhodospirillales</taxon>
        <taxon>Dongiaceae</taxon>
        <taxon>Dongia</taxon>
    </lineage>
</organism>
<dbReference type="Proteomes" id="UP001230156">
    <property type="component" value="Unassembled WGS sequence"/>
</dbReference>
<dbReference type="PRINTS" id="PR01374">
    <property type="entry name" value="TONBPROTEIN"/>
</dbReference>
<evidence type="ECO:0000256" key="4">
    <source>
        <dbReference type="ARBA" id="ARBA00022475"/>
    </source>
</evidence>
<evidence type="ECO:0000256" key="11">
    <source>
        <dbReference type="SAM" id="MobiDB-lite"/>
    </source>
</evidence>
<name>A0ABU0YIC9_9PROT</name>
<protein>
    <recommendedName>
        <fullName evidence="10">Protein TonB</fullName>
    </recommendedName>
</protein>
<keyword evidence="9 10" id="KW-0472">Membrane</keyword>
<comment type="subcellular location">
    <subcellularLocation>
        <location evidence="1 10">Cell inner membrane</location>
        <topology evidence="1 10">Single-pass membrane protein</topology>
        <orientation evidence="1 10">Periplasmic side</orientation>
    </subcellularLocation>
</comment>
<dbReference type="InterPro" id="IPR037682">
    <property type="entry name" value="TonB_C"/>
</dbReference>
<keyword evidence="14" id="KW-1185">Reference proteome</keyword>
<evidence type="ECO:0000256" key="5">
    <source>
        <dbReference type="ARBA" id="ARBA00022519"/>
    </source>
</evidence>
<evidence type="ECO:0000256" key="10">
    <source>
        <dbReference type="RuleBase" id="RU362123"/>
    </source>
</evidence>
<feature type="compositionally biased region" description="Pro residues" evidence="11">
    <location>
        <begin position="70"/>
        <end position="79"/>
    </location>
</feature>
<gene>
    <name evidence="13" type="ORF">Q8A70_03975</name>
</gene>
<evidence type="ECO:0000256" key="3">
    <source>
        <dbReference type="ARBA" id="ARBA00022448"/>
    </source>
</evidence>
<evidence type="ECO:0000313" key="14">
    <source>
        <dbReference type="Proteomes" id="UP001230156"/>
    </source>
</evidence>
<keyword evidence="10" id="KW-0735">Signal-anchor</keyword>
<proteinExistence type="inferred from homology"/>
<evidence type="ECO:0000256" key="9">
    <source>
        <dbReference type="ARBA" id="ARBA00023136"/>
    </source>
</evidence>
<keyword evidence="4 10" id="KW-1003">Cell membrane</keyword>
<feature type="compositionally biased region" description="Basic and acidic residues" evidence="11">
    <location>
        <begin position="145"/>
        <end position="172"/>
    </location>
</feature>
<dbReference type="Pfam" id="PF03544">
    <property type="entry name" value="TonB_C"/>
    <property type="match status" value="1"/>
</dbReference>
<keyword evidence="6 10" id="KW-0812">Transmembrane</keyword>
<evidence type="ECO:0000256" key="6">
    <source>
        <dbReference type="ARBA" id="ARBA00022692"/>
    </source>
</evidence>
<dbReference type="InterPro" id="IPR003538">
    <property type="entry name" value="TonB"/>
</dbReference>
<dbReference type="InterPro" id="IPR051045">
    <property type="entry name" value="TonB-dependent_transducer"/>
</dbReference>
<dbReference type="SUPFAM" id="SSF74653">
    <property type="entry name" value="TolA/TonB C-terminal domain"/>
    <property type="match status" value="1"/>
</dbReference>
<dbReference type="EMBL" id="JAUYVI010000001">
    <property type="protein sequence ID" value="MDQ7246806.1"/>
    <property type="molecule type" value="Genomic_DNA"/>
</dbReference>
<evidence type="ECO:0000256" key="8">
    <source>
        <dbReference type="ARBA" id="ARBA00022989"/>
    </source>
</evidence>
<feature type="region of interest" description="Disordered" evidence="11">
    <location>
        <begin position="65"/>
        <end position="246"/>
    </location>
</feature>
<comment type="function">
    <text evidence="10">Interacts with outer membrane receptor proteins that carry out high-affinity binding and energy dependent uptake into the periplasmic space of specific substrates. It could act to transduce energy from the cytoplasmic membrane to specific energy-requiring processes in the outer membrane, resulting in the release into the periplasm of ligands bound by these outer membrane proteins.</text>
</comment>
<dbReference type="NCBIfam" id="TIGR01352">
    <property type="entry name" value="tonB_Cterm"/>
    <property type="match status" value="1"/>
</dbReference>
<comment type="similarity">
    <text evidence="2 10">Belongs to the TonB family.</text>
</comment>
<evidence type="ECO:0000256" key="1">
    <source>
        <dbReference type="ARBA" id="ARBA00004383"/>
    </source>
</evidence>
<evidence type="ECO:0000313" key="13">
    <source>
        <dbReference type="EMBL" id="MDQ7246806.1"/>
    </source>
</evidence>
<evidence type="ECO:0000256" key="2">
    <source>
        <dbReference type="ARBA" id="ARBA00006555"/>
    </source>
</evidence>
<feature type="compositionally biased region" description="Low complexity" evidence="11">
    <location>
        <begin position="183"/>
        <end position="193"/>
    </location>
</feature>
<keyword evidence="7 10" id="KW-0653">Protein transport</keyword>
<feature type="compositionally biased region" description="Low complexity" evidence="11">
    <location>
        <begin position="201"/>
        <end position="217"/>
    </location>
</feature>
<dbReference type="PANTHER" id="PTHR33446:SF2">
    <property type="entry name" value="PROTEIN TONB"/>
    <property type="match status" value="1"/>
</dbReference>